<proteinExistence type="predicted"/>
<name>A0ABT9VZ65_9BACI</name>
<protein>
    <recommendedName>
        <fullName evidence="3">B box-type domain-containing protein</fullName>
    </recommendedName>
</protein>
<keyword evidence="2" id="KW-1185">Reference proteome</keyword>
<dbReference type="EMBL" id="JAUSTY010000007">
    <property type="protein sequence ID" value="MDQ0166112.1"/>
    <property type="molecule type" value="Genomic_DNA"/>
</dbReference>
<evidence type="ECO:0000313" key="1">
    <source>
        <dbReference type="EMBL" id="MDQ0166112.1"/>
    </source>
</evidence>
<gene>
    <name evidence="1" type="ORF">J2S11_002013</name>
</gene>
<dbReference type="RefSeq" id="WP_307394080.1">
    <property type="nucleotide sequence ID" value="NZ_BAAADK010000048.1"/>
</dbReference>
<evidence type="ECO:0008006" key="3">
    <source>
        <dbReference type="Google" id="ProtNLM"/>
    </source>
</evidence>
<evidence type="ECO:0000313" key="2">
    <source>
        <dbReference type="Proteomes" id="UP001235840"/>
    </source>
</evidence>
<accession>A0ABT9VZ65</accession>
<comment type="caution">
    <text evidence="1">The sequence shown here is derived from an EMBL/GenBank/DDBJ whole genome shotgun (WGS) entry which is preliminary data.</text>
</comment>
<organism evidence="1 2">
    <name type="scientific">Caldalkalibacillus horti</name>
    <dbReference type="NCBI Taxonomy" id="77523"/>
    <lineage>
        <taxon>Bacteria</taxon>
        <taxon>Bacillati</taxon>
        <taxon>Bacillota</taxon>
        <taxon>Bacilli</taxon>
        <taxon>Bacillales</taxon>
        <taxon>Bacillaceae</taxon>
        <taxon>Caldalkalibacillus</taxon>
    </lineage>
</organism>
<dbReference type="CDD" id="cd19757">
    <property type="entry name" value="Bbox1"/>
    <property type="match status" value="1"/>
</dbReference>
<sequence>MELYELKPYIIESCDYLGIDIKEISSDILLIQIPDNLKDELNGINNTKVSFVKTSDPNITYLTFESFFTQKIAQLVADRNTGIGTGTKLLKLDAPTNYIKAQLPSCNIQLLDISQENTDYLFIWFKTTVRGNLVEEYLKGFKYNLKEDKVETYNEDINFLLEDIKDELLLDVNEAHLDTVLREMLSLAKEDAEIFIEKKKIENKEILDKEIKRINDYYDMLYYENQLAESSKGVTPKEELELLQREREGLISQQIHKYEYKSHDTTIEPIAILMLRQTVETATVHAVNNYGQISLHINAENTISLECALTNDTNGPFTITSDDMIVQVDNAFNCSECNRLLDKSKESSCKVCDQKICNDCEEISSLSRASLCHDHTQRCQSCIEVVASDEFHLCVNCNQFYCLKCNESSLCSLCKSLQPIQGVTPQVNQIINLLPNDFSAKKYESSEKGNRVNLLGKGTLFKSFLIVFDKNTNTIIEKQKYGLFNKKK</sequence>
<dbReference type="Proteomes" id="UP001235840">
    <property type="component" value="Unassembled WGS sequence"/>
</dbReference>
<reference evidence="1 2" key="1">
    <citation type="submission" date="2023-07" db="EMBL/GenBank/DDBJ databases">
        <title>Genomic Encyclopedia of Type Strains, Phase IV (KMG-IV): sequencing the most valuable type-strain genomes for metagenomic binning, comparative biology and taxonomic classification.</title>
        <authorList>
            <person name="Goeker M."/>
        </authorList>
    </citation>
    <scope>NUCLEOTIDE SEQUENCE [LARGE SCALE GENOMIC DNA]</scope>
    <source>
        <strain evidence="1 2">DSM 12751</strain>
    </source>
</reference>